<dbReference type="Gene3D" id="3.90.105.50">
    <property type="match status" value="1"/>
</dbReference>
<dbReference type="Pfam" id="PF09035">
    <property type="entry name" value="Tn916-Xis"/>
    <property type="match status" value="1"/>
</dbReference>
<dbReference type="InterPro" id="IPR038148">
    <property type="entry name" value="Tn1545/Tn916_Xis"/>
</dbReference>
<evidence type="ECO:0000313" key="1">
    <source>
        <dbReference type="EMBL" id="CUN69933.1"/>
    </source>
</evidence>
<reference evidence="2 4" key="2">
    <citation type="submission" date="2018-08" db="EMBL/GenBank/DDBJ databases">
        <title>A genome reference for cultivated species of the human gut microbiota.</title>
        <authorList>
            <person name="Zou Y."/>
            <person name="Xue W."/>
            <person name="Luo G."/>
        </authorList>
    </citation>
    <scope>NUCLEOTIDE SEQUENCE [LARGE SCALE GENOMIC DNA]</scope>
    <source>
        <strain evidence="2 4">AF06-19</strain>
    </source>
</reference>
<evidence type="ECO:0000313" key="2">
    <source>
        <dbReference type="EMBL" id="RGW87994.1"/>
    </source>
</evidence>
<evidence type="ECO:0000313" key="3">
    <source>
        <dbReference type="Proteomes" id="UP000095384"/>
    </source>
</evidence>
<dbReference type="Proteomes" id="UP000283683">
    <property type="component" value="Unassembled WGS sequence"/>
</dbReference>
<protein>
    <submittedName>
        <fullName evidence="1">Excisionase from transposon Tn916</fullName>
    </submittedName>
    <submittedName>
        <fullName evidence="2">Helix-turn-helix domain-containing protein</fullName>
    </submittedName>
</protein>
<evidence type="ECO:0000313" key="4">
    <source>
        <dbReference type="Proteomes" id="UP000283683"/>
    </source>
</evidence>
<dbReference type="AlphaFoldDB" id="A0A173Z2H7"/>
<dbReference type="EMBL" id="CYYW01000004">
    <property type="protein sequence ID" value="CUN69933.1"/>
    <property type="molecule type" value="Genomic_DNA"/>
</dbReference>
<sequence length="60" mass="7211">MKDKLLLSIKETSDLFGIGQHRLRDIIREDYDCKYHLMVGRVIKIKRQSFEEFISKVEQI</sequence>
<dbReference type="RefSeq" id="WP_055223353.1">
    <property type="nucleotide sequence ID" value="NZ_CYYW01000004.1"/>
</dbReference>
<proteinExistence type="predicted"/>
<dbReference type="InterPro" id="IPR015122">
    <property type="entry name" value="Tn916-Xis"/>
</dbReference>
<name>A0A173Z2H7_9FIRM</name>
<organism evidence="1 3">
    <name type="scientific">Agathobacter rectalis</name>
    <dbReference type="NCBI Taxonomy" id="39491"/>
    <lineage>
        <taxon>Bacteria</taxon>
        <taxon>Bacillati</taxon>
        <taxon>Bacillota</taxon>
        <taxon>Clostridia</taxon>
        <taxon>Lachnospirales</taxon>
        <taxon>Lachnospiraceae</taxon>
        <taxon>Agathobacter</taxon>
    </lineage>
</organism>
<reference evidence="1 3" key="1">
    <citation type="submission" date="2015-09" db="EMBL/GenBank/DDBJ databases">
        <authorList>
            <consortium name="Pathogen Informatics"/>
        </authorList>
    </citation>
    <scope>NUCLEOTIDE SEQUENCE [LARGE SCALE GENOMIC DNA]</scope>
    <source>
        <strain evidence="1 3">2789STDY5608860</strain>
    </source>
</reference>
<dbReference type="Proteomes" id="UP000095384">
    <property type="component" value="Unassembled WGS sequence"/>
</dbReference>
<dbReference type="EMBL" id="QSAZ01000004">
    <property type="protein sequence ID" value="RGW87994.1"/>
    <property type="molecule type" value="Genomic_DNA"/>
</dbReference>
<accession>A0A173Z2H7</accession>
<gene>
    <name evidence="2" type="ORF">DWV45_05150</name>
    <name evidence="1" type="ORF">ERS852417_00814</name>
</gene>